<keyword evidence="2" id="KW-1133">Transmembrane helix</keyword>
<evidence type="ECO:0000313" key="4">
    <source>
        <dbReference type="Proteomes" id="UP001500416"/>
    </source>
</evidence>
<organism evidence="3 4">
    <name type="scientific">Saccharothrix mutabilis subsp. mutabilis</name>
    <dbReference type="NCBI Taxonomy" id="66855"/>
    <lineage>
        <taxon>Bacteria</taxon>
        <taxon>Bacillati</taxon>
        <taxon>Actinomycetota</taxon>
        <taxon>Actinomycetes</taxon>
        <taxon>Pseudonocardiales</taxon>
        <taxon>Pseudonocardiaceae</taxon>
        <taxon>Saccharothrix</taxon>
    </lineage>
</organism>
<gene>
    <name evidence="3" type="ORF">GCM10010492_40920</name>
</gene>
<accession>A0ABP3DSL6</accession>
<evidence type="ECO:0000256" key="2">
    <source>
        <dbReference type="SAM" id="Phobius"/>
    </source>
</evidence>
<feature type="transmembrane region" description="Helical" evidence="2">
    <location>
        <begin position="66"/>
        <end position="88"/>
    </location>
</feature>
<name>A0ABP3DSL6_9PSEU</name>
<comment type="caution">
    <text evidence="3">The sequence shown here is derived from an EMBL/GenBank/DDBJ whole genome shotgun (WGS) entry which is preliminary data.</text>
</comment>
<evidence type="ECO:0000313" key="3">
    <source>
        <dbReference type="EMBL" id="GAA0237641.1"/>
    </source>
</evidence>
<keyword evidence="2" id="KW-0812">Transmembrane</keyword>
<evidence type="ECO:0000256" key="1">
    <source>
        <dbReference type="SAM" id="MobiDB-lite"/>
    </source>
</evidence>
<proteinExistence type="predicted"/>
<protein>
    <recommendedName>
        <fullName evidence="5">Nuclear transport factor 2 family protein</fullName>
    </recommendedName>
</protein>
<feature type="region of interest" description="Disordered" evidence="1">
    <location>
        <begin position="118"/>
        <end position="166"/>
    </location>
</feature>
<reference evidence="4" key="1">
    <citation type="journal article" date="2019" name="Int. J. Syst. Evol. Microbiol.">
        <title>The Global Catalogue of Microorganisms (GCM) 10K type strain sequencing project: providing services to taxonomists for standard genome sequencing and annotation.</title>
        <authorList>
            <consortium name="The Broad Institute Genomics Platform"/>
            <consortium name="The Broad Institute Genome Sequencing Center for Infectious Disease"/>
            <person name="Wu L."/>
            <person name="Ma J."/>
        </authorList>
    </citation>
    <scope>NUCLEOTIDE SEQUENCE [LARGE SCALE GENOMIC DNA]</scope>
    <source>
        <strain evidence="4">JCM 3380</strain>
    </source>
</reference>
<dbReference type="RefSeq" id="WP_343935425.1">
    <property type="nucleotide sequence ID" value="NZ_BAAABU010000008.1"/>
</dbReference>
<dbReference type="Proteomes" id="UP001500416">
    <property type="component" value="Unassembled WGS sequence"/>
</dbReference>
<keyword evidence="2" id="KW-0472">Membrane</keyword>
<dbReference type="EMBL" id="BAAABU010000008">
    <property type="protein sequence ID" value="GAA0237641.1"/>
    <property type="molecule type" value="Genomic_DNA"/>
</dbReference>
<feature type="compositionally biased region" description="Low complexity" evidence="1">
    <location>
        <begin position="144"/>
        <end position="158"/>
    </location>
</feature>
<evidence type="ECO:0008006" key="5">
    <source>
        <dbReference type="Google" id="ProtNLM"/>
    </source>
</evidence>
<keyword evidence="4" id="KW-1185">Reference proteome</keyword>
<sequence>MQRPTTSGRRHNRTGSVSVAELIRKQRTPLRIPSPEQAATQGLVTELLGEPVHRSAPPPSRRGARIAGLVTGALVLITSVAAVAVLAGHRAPGPERPRAAAPREISGHSALRPDVLSAELGGSAEPGGSTRTGDGAEPGRPAEVAPLPMAADDPAAPSVVPPPSVATGPNPRVDVVRRFYELLPAKPAEAARLLSPELVGGSGREFVAAWDRIQSITIESTSARPDGSVLAVVSMQERTGRWMRVEQVFWLTETSQPRITGTRVLSAQRS</sequence>